<feature type="non-terminal residue" evidence="1">
    <location>
        <position position="1"/>
    </location>
</feature>
<dbReference type="Gene3D" id="3.40.718.10">
    <property type="entry name" value="Isopropylmalate Dehydrogenase"/>
    <property type="match status" value="1"/>
</dbReference>
<sequence length="123" mass="14479">YSVERNGVAIKGNLEKRLEPLEISRNMQLRRSLDLFVQLIEIKSYPALVEKISGRHLHEAVYARIRFPHDRLQLQRRCVDNRSPVRRHHHVPHVRPHAWRGNVLRTESWAEVCGIRTGHKTQG</sequence>
<evidence type="ECO:0000313" key="1">
    <source>
        <dbReference type="EMBL" id="JAS56419.1"/>
    </source>
</evidence>
<protein>
    <submittedName>
        <fullName evidence="1">Uncharacterized protein</fullName>
    </submittedName>
</protein>
<gene>
    <name evidence="1" type="ORF">g.25620</name>
</gene>
<dbReference type="SUPFAM" id="SSF53659">
    <property type="entry name" value="Isocitrate/Isopropylmalate dehydrogenase-like"/>
    <property type="match status" value="1"/>
</dbReference>
<accession>A0A1B6G1U0</accession>
<organism evidence="1">
    <name type="scientific">Cuerna arida</name>
    <dbReference type="NCBI Taxonomy" id="1464854"/>
    <lineage>
        <taxon>Eukaryota</taxon>
        <taxon>Metazoa</taxon>
        <taxon>Ecdysozoa</taxon>
        <taxon>Arthropoda</taxon>
        <taxon>Hexapoda</taxon>
        <taxon>Insecta</taxon>
        <taxon>Pterygota</taxon>
        <taxon>Neoptera</taxon>
        <taxon>Paraneoptera</taxon>
        <taxon>Hemiptera</taxon>
        <taxon>Auchenorrhyncha</taxon>
        <taxon>Membracoidea</taxon>
        <taxon>Cicadellidae</taxon>
        <taxon>Cicadellinae</taxon>
        <taxon>Proconiini</taxon>
        <taxon>Cuerna</taxon>
    </lineage>
</organism>
<proteinExistence type="predicted"/>
<reference evidence="1" key="1">
    <citation type="submission" date="2015-11" db="EMBL/GenBank/DDBJ databases">
        <title>De novo transcriptome assembly of four potential Pierce s Disease insect vectors from Arizona vineyards.</title>
        <authorList>
            <person name="Tassone E.E."/>
        </authorList>
    </citation>
    <scope>NUCLEOTIDE SEQUENCE</scope>
</reference>
<dbReference type="EMBL" id="GECZ01013350">
    <property type="protein sequence ID" value="JAS56419.1"/>
    <property type="molecule type" value="Transcribed_RNA"/>
</dbReference>
<dbReference type="AlphaFoldDB" id="A0A1B6G1U0"/>
<name>A0A1B6G1U0_9HEMI</name>
<feature type="non-terminal residue" evidence="1">
    <location>
        <position position="123"/>
    </location>
</feature>